<dbReference type="SMART" id="SM01217">
    <property type="entry name" value="Fn3_like"/>
    <property type="match status" value="1"/>
</dbReference>
<evidence type="ECO:0000256" key="7">
    <source>
        <dbReference type="SAM" id="MobiDB-lite"/>
    </source>
</evidence>
<evidence type="ECO:0000313" key="10">
    <source>
        <dbReference type="EMBL" id="MBC6470626.1"/>
    </source>
</evidence>
<evidence type="ECO:0000313" key="11">
    <source>
        <dbReference type="Proteomes" id="UP000805614"/>
    </source>
</evidence>
<comment type="catalytic activity">
    <reaction evidence="1">
        <text>Hydrolysis of terminal, non-reducing beta-D-glucosyl residues with release of beta-D-glucose.</text>
        <dbReference type="EC" id="3.2.1.21"/>
    </reaction>
</comment>
<dbReference type="Pfam" id="PF14310">
    <property type="entry name" value="Fn3-like"/>
    <property type="match status" value="1"/>
</dbReference>
<keyword evidence="4 8" id="KW-0732">Signal</keyword>
<feature type="chain" id="PRO_5045677686" description="beta-glucosidase" evidence="8">
    <location>
        <begin position="31"/>
        <end position="755"/>
    </location>
</feature>
<sequence length="755" mass="79469">MRHLLRTKAARIGLAAALTATGLTMTAASAGAQSSEPIYLDRHARTDARVADLLKRMTLEEKVGQMTQIAVARLRGDCEWTNGDWRPDCLKAVFDDAKTGSILSGGGMTPPTNTPKAWAEMVNHVQKYAIEHSRLRIPIIYGVDAVHGHNNVSGATIFPHQIGLGSSWNDALARDVGAATSKVVKATGPTWNFAPVSDLARDARWGRYYEAFSEDPVLAGSLAGSTVKGMEAAGQVAATVKHFGGYSEPFNGHDRTNADVSMRYLQDTLLPPYKDQVDAGADTLMANSGAVNGIPAHASKYLLTDVVRKQWGFKGVVITDWRDVKALEESYHIAGDYKHAIAASVNAGVDMAMEPYSAKEFTDGLLAAVRDGLVPRKRIDEAASRILRLKFERGLFENPYVDPAKADGIVLNADTALARKAAAESLVLLRNQGGALPLAAGKRIVVTGESADSLPNQMGGWTIGWQGMADGDRVPGQTVLAGLRTGAPSGTSIEHATTKDDAVDKTEDADAAVVVIGEKPGAEGTNDKEVPAFTAEQQDLVAALKATGKPVIAVLITGRPLVLGKVNDADAVLAAWLPGSEGGNAVADAVYGKTNPTGVLPVSWPKSVGDMPMYYQQLPGTNAGESSGYDPQYAFAHGLSYTSFAVQGVTLGSESASRRGNVSVRVANSGPRDGDMIVPVFAAQPVSPVLVPPKRLAGYARVPLNAGEAKTVTLSIPLSRLAVTAGDVNGAGPRTVLPGAYKILVGDKSADLTVR</sequence>
<dbReference type="Gene3D" id="3.20.20.300">
    <property type="entry name" value="Glycoside hydrolase, family 3, N-terminal domain"/>
    <property type="match status" value="1"/>
</dbReference>
<evidence type="ECO:0000256" key="8">
    <source>
        <dbReference type="SAM" id="SignalP"/>
    </source>
</evidence>
<dbReference type="InterPro" id="IPR051915">
    <property type="entry name" value="Cellulose_Degrad_GH3"/>
</dbReference>
<evidence type="ECO:0000256" key="3">
    <source>
        <dbReference type="ARBA" id="ARBA00012744"/>
    </source>
</evidence>
<dbReference type="Gene3D" id="2.60.40.10">
    <property type="entry name" value="Immunoglobulins"/>
    <property type="match status" value="1"/>
</dbReference>
<keyword evidence="11" id="KW-1185">Reference proteome</keyword>
<dbReference type="PANTHER" id="PTHR30620">
    <property type="entry name" value="PERIPLASMIC BETA-GLUCOSIDASE-RELATED"/>
    <property type="match status" value="1"/>
</dbReference>
<accession>A0ABR7M0I5</accession>
<dbReference type="GO" id="GO:0016787">
    <property type="term" value="F:hydrolase activity"/>
    <property type="evidence" value="ECO:0007669"/>
    <property type="project" value="UniProtKB-KW"/>
</dbReference>
<dbReference type="EMBL" id="JABVEC010000045">
    <property type="protein sequence ID" value="MBC6470626.1"/>
    <property type="molecule type" value="Genomic_DNA"/>
</dbReference>
<evidence type="ECO:0000256" key="5">
    <source>
        <dbReference type="ARBA" id="ARBA00022801"/>
    </source>
</evidence>
<dbReference type="Gene3D" id="3.40.50.1700">
    <property type="entry name" value="Glycoside hydrolase family 3 C-terminal domain"/>
    <property type="match status" value="1"/>
</dbReference>
<dbReference type="SUPFAM" id="SSF51445">
    <property type="entry name" value="(Trans)glycosidases"/>
    <property type="match status" value="1"/>
</dbReference>
<evidence type="ECO:0000256" key="6">
    <source>
        <dbReference type="ARBA" id="ARBA00023295"/>
    </source>
</evidence>
<dbReference type="Pfam" id="PF00933">
    <property type="entry name" value="Glyco_hydro_3"/>
    <property type="match status" value="1"/>
</dbReference>
<dbReference type="InterPro" id="IPR017853">
    <property type="entry name" value="GH"/>
</dbReference>
<reference evidence="10 11" key="1">
    <citation type="submission" date="2020-06" db="EMBL/GenBank/DDBJ databases">
        <title>Actinomadura xiongansis sp. nov., isolated from soil of Baiyangdian.</title>
        <authorList>
            <person name="Zhang X."/>
        </authorList>
    </citation>
    <scope>NUCLEOTIDE SEQUENCE [LARGE SCALE GENOMIC DNA]</scope>
    <source>
        <strain evidence="10 11">HBUM206468</strain>
    </source>
</reference>
<keyword evidence="5 10" id="KW-0378">Hydrolase</keyword>
<gene>
    <name evidence="10" type="ORF">HKK74_34810</name>
</gene>
<feature type="domain" description="Fibronectin type III-like" evidence="9">
    <location>
        <begin position="676"/>
        <end position="749"/>
    </location>
</feature>
<evidence type="ECO:0000256" key="1">
    <source>
        <dbReference type="ARBA" id="ARBA00000448"/>
    </source>
</evidence>
<dbReference type="InterPro" id="IPR036881">
    <property type="entry name" value="Glyco_hydro_3_C_sf"/>
</dbReference>
<evidence type="ECO:0000259" key="9">
    <source>
        <dbReference type="SMART" id="SM01217"/>
    </source>
</evidence>
<comment type="similarity">
    <text evidence="2">Belongs to the glycosyl hydrolase 3 family.</text>
</comment>
<keyword evidence="6" id="KW-0326">Glycosidase</keyword>
<name>A0ABR7M0I5_9ACTN</name>
<dbReference type="PRINTS" id="PR00133">
    <property type="entry name" value="GLHYDRLASE3"/>
</dbReference>
<dbReference type="InterPro" id="IPR013783">
    <property type="entry name" value="Ig-like_fold"/>
</dbReference>
<dbReference type="InterPro" id="IPR026891">
    <property type="entry name" value="Fn3-like"/>
</dbReference>
<protein>
    <recommendedName>
        <fullName evidence="3">beta-glucosidase</fullName>
        <ecNumber evidence="3">3.2.1.21</ecNumber>
    </recommendedName>
</protein>
<dbReference type="InterPro" id="IPR001764">
    <property type="entry name" value="Glyco_hydro_3_N"/>
</dbReference>
<proteinExistence type="inferred from homology"/>
<dbReference type="InterPro" id="IPR002772">
    <property type="entry name" value="Glyco_hydro_3_C"/>
</dbReference>
<evidence type="ECO:0000256" key="2">
    <source>
        <dbReference type="ARBA" id="ARBA00005336"/>
    </source>
</evidence>
<feature type="region of interest" description="Disordered" evidence="7">
    <location>
        <begin position="484"/>
        <end position="504"/>
    </location>
</feature>
<comment type="caution">
    <text evidence="10">The sequence shown here is derived from an EMBL/GenBank/DDBJ whole genome shotgun (WGS) entry which is preliminary data.</text>
</comment>
<feature type="signal peptide" evidence="8">
    <location>
        <begin position="1"/>
        <end position="30"/>
    </location>
</feature>
<dbReference type="SUPFAM" id="SSF52279">
    <property type="entry name" value="Beta-D-glucan exohydrolase, C-terminal domain"/>
    <property type="match status" value="1"/>
</dbReference>
<dbReference type="Pfam" id="PF01915">
    <property type="entry name" value="Glyco_hydro_3_C"/>
    <property type="match status" value="1"/>
</dbReference>
<evidence type="ECO:0000256" key="4">
    <source>
        <dbReference type="ARBA" id="ARBA00022729"/>
    </source>
</evidence>
<dbReference type="EC" id="3.2.1.21" evidence="3"/>
<dbReference type="Proteomes" id="UP000805614">
    <property type="component" value="Unassembled WGS sequence"/>
</dbReference>
<organism evidence="10 11">
    <name type="scientific">Actinomadura alba</name>
    <dbReference type="NCBI Taxonomy" id="406431"/>
    <lineage>
        <taxon>Bacteria</taxon>
        <taxon>Bacillati</taxon>
        <taxon>Actinomycetota</taxon>
        <taxon>Actinomycetes</taxon>
        <taxon>Streptosporangiales</taxon>
        <taxon>Thermomonosporaceae</taxon>
        <taxon>Actinomadura</taxon>
    </lineage>
</organism>
<dbReference type="PANTHER" id="PTHR30620:SF16">
    <property type="entry name" value="LYSOSOMAL BETA GLUCOSIDASE"/>
    <property type="match status" value="1"/>
</dbReference>
<dbReference type="InterPro" id="IPR036962">
    <property type="entry name" value="Glyco_hydro_3_N_sf"/>
</dbReference>
<dbReference type="RefSeq" id="WP_187247670.1">
    <property type="nucleotide sequence ID" value="NZ_BAAAOK010000012.1"/>
</dbReference>